<dbReference type="OrthoDB" id="6371112at2759"/>
<evidence type="ECO:0000313" key="2">
    <source>
        <dbReference type="RefSeq" id="XP_047738551.1"/>
    </source>
</evidence>
<gene>
    <name evidence="2" type="primary">LOC125178555</name>
</gene>
<dbReference type="GO" id="GO:0032991">
    <property type="term" value="C:protein-containing complex"/>
    <property type="evidence" value="ECO:0007669"/>
    <property type="project" value="UniProtKB-ARBA"/>
</dbReference>
<name>A0A979FNC0_HYAAZ</name>
<dbReference type="CDD" id="cd00198">
    <property type="entry name" value="vWFA"/>
    <property type="match status" value="1"/>
</dbReference>
<evidence type="ECO:0000313" key="1">
    <source>
        <dbReference type="Proteomes" id="UP000694843"/>
    </source>
</evidence>
<dbReference type="AlphaFoldDB" id="A0A979FNC0"/>
<dbReference type="Proteomes" id="UP000694843">
    <property type="component" value="Unplaced"/>
</dbReference>
<dbReference type="SUPFAM" id="SSF53300">
    <property type="entry name" value="vWA-like"/>
    <property type="match status" value="1"/>
</dbReference>
<accession>A0A979FNC0</accession>
<reference evidence="2" key="1">
    <citation type="submission" date="2025-08" db="UniProtKB">
        <authorList>
            <consortium name="RefSeq"/>
        </authorList>
    </citation>
    <scope>IDENTIFICATION</scope>
    <source>
        <tissue evidence="2">Whole organism</tissue>
    </source>
</reference>
<dbReference type="RefSeq" id="XP_047738551.1">
    <property type="nucleotide sequence ID" value="XM_047882595.1"/>
</dbReference>
<feature type="non-terminal residue" evidence="2">
    <location>
        <position position="405"/>
    </location>
</feature>
<organism evidence="1 2">
    <name type="scientific">Hyalella azteca</name>
    <name type="common">Amphipod</name>
    <dbReference type="NCBI Taxonomy" id="294128"/>
    <lineage>
        <taxon>Eukaryota</taxon>
        <taxon>Metazoa</taxon>
        <taxon>Ecdysozoa</taxon>
        <taxon>Arthropoda</taxon>
        <taxon>Crustacea</taxon>
        <taxon>Multicrustacea</taxon>
        <taxon>Malacostraca</taxon>
        <taxon>Eumalacostraca</taxon>
        <taxon>Peracarida</taxon>
        <taxon>Amphipoda</taxon>
        <taxon>Senticaudata</taxon>
        <taxon>Talitrida</taxon>
        <taxon>Talitroidea</taxon>
        <taxon>Hyalellidae</taxon>
        <taxon>Hyalella</taxon>
    </lineage>
</organism>
<dbReference type="GeneID" id="125178555"/>
<protein>
    <submittedName>
        <fullName evidence="2">Uncharacterized protein LOC125178555</fullName>
    </submittedName>
</protein>
<dbReference type="InterPro" id="IPR036465">
    <property type="entry name" value="vWFA_dom_sf"/>
</dbReference>
<dbReference type="Gene3D" id="3.40.50.410">
    <property type="entry name" value="von Willebrand factor, type A domain"/>
    <property type="match status" value="1"/>
</dbReference>
<proteinExistence type="predicted"/>
<sequence length="405" mass="45952">MASPVLYRLDVADEGYRRRRSHCVLSVPSVMAGAPSGNTSPYYNIAMFDVSGSMEDVWPRVVNHWNAEVSSHINGSTDIYTFGKDVTFRRRGTYINSGDFDGSSTNLTDALLTITQKVNQCTERHVRVFLLTDGDGNCRRSAEEVIYNMRIPRGKAIEVYLLGVGRDFPVQYSKDIRSRLHNGSAGCPTLFWAQDDSEVQNEMRKIRVEMLKGMNRVHVSVPGKILPQIQQTQQVGHYGEFLYYERDPAEIMSSLVITAGDGTSMPIQGPIQVASANFLVSNLFKQWNAVLVQRHSNRDEVPMGVFDLMRHIFELQLNQLEPMNSSLRFRLDRKSERGLKLEFSSMLSSTYGIISGDSRFQNEIQLAEAILKSTVQNRPHESKELETRNHGDAEWSRDIQTFKDL</sequence>
<dbReference type="KEGG" id="hazt:125178555"/>
<keyword evidence="1" id="KW-1185">Reference proteome</keyword>